<organism evidence="1 2">
    <name type="scientific">Chitinophaga defluvii</name>
    <dbReference type="NCBI Taxonomy" id="3163343"/>
    <lineage>
        <taxon>Bacteria</taxon>
        <taxon>Pseudomonadati</taxon>
        <taxon>Bacteroidota</taxon>
        <taxon>Chitinophagia</taxon>
        <taxon>Chitinophagales</taxon>
        <taxon>Chitinophagaceae</taxon>
        <taxon>Chitinophaga</taxon>
    </lineage>
</organism>
<evidence type="ECO:0000313" key="2">
    <source>
        <dbReference type="Proteomes" id="UP001549749"/>
    </source>
</evidence>
<gene>
    <name evidence="1" type="ORF">ABR189_21705</name>
</gene>
<evidence type="ECO:0000313" key="1">
    <source>
        <dbReference type="EMBL" id="MET7000020.1"/>
    </source>
</evidence>
<protein>
    <submittedName>
        <fullName evidence="1">DUF4249 domain-containing protein</fullName>
    </submittedName>
</protein>
<reference evidence="1 2" key="1">
    <citation type="submission" date="2024-06" db="EMBL/GenBank/DDBJ databases">
        <title>Chitinophaga defluvii sp. nov., isolated from municipal sewage.</title>
        <authorList>
            <person name="Zhang L."/>
        </authorList>
    </citation>
    <scope>NUCLEOTIDE SEQUENCE [LARGE SCALE GENOMIC DNA]</scope>
    <source>
        <strain evidence="1 2">H8</strain>
    </source>
</reference>
<sequence length="289" mass="32394">MKNYFVGAILLFVMSTGCESKEEIAFPYEGDKIVLTSFMQPDSLMYLRVTKSVQIGVSDSFNFPELPQAQVRLLEDNVPMAPFTWKVINGRGYFVSAAPVRADRQYTVQAAMTGFKSVEATDSLPRQPLAYRGHAQQGIKKIRFTLKDPGSIKNYYRIRVYSASEPPAGKEAVPQAIIPYRLDPVFSNNFLDRAVDSYYNTLVLEDERFNGRELVFVLEAQQAITTPYLVVEISALSVTAFKYLKTLTLQQQDGGSIITEPVFVYSNVENGHGVVAGINTRWVAFKVDP</sequence>
<dbReference type="Pfam" id="PF14054">
    <property type="entry name" value="DUF4249"/>
    <property type="match status" value="1"/>
</dbReference>
<dbReference type="EMBL" id="JBEXAC010000002">
    <property type="protein sequence ID" value="MET7000020.1"/>
    <property type="molecule type" value="Genomic_DNA"/>
</dbReference>
<proteinExistence type="predicted"/>
<keyword evidence="2" id="KW-1185">Reference proteome</keyword>
<dbReference type="InterPro" id="IPR025345">
    <property type="entry name" value="DUF4249"/>
</dbReference>
<accession>A0ABV2TAG9</accession>
<dbReference type="PROSITE" id="PS51257">
    <property type="entry name" value="PROKAR_LIPOPROTEIN"/>
    <property type="match status" value="1"/>
</dbReference>
<comment type="caution">
    <text evidence="1">The sequence shown here is derived from an EMBL/GenBank/DDBJ whole genome shotgun (WGS) entry which is preliminary data.</text>
</comment>
<dbReference type="Proteomes" id="UP001549749">
    <property type="component" value="Unassembled WGS sequence"/>
</dbReference>
<dbReference type="RefSeq" id="WP_354662581.1">
    <property type="nucleotide sequence ID" value="NZ_JBEXAC010000002.1"/>
</dbReference>
<name>A0ABV2TAG9_9BACT</name>